<evidence type="ECO:0000313" key="3">
    <source>
        <dbReference type="Proteomes" id="UP000079169"/>
    </source>
</evidence>
<dbReference type="GeneID" id="103515150"/>
<dbReference type="SUPFAM" id="SSF100895">
    <property type="entry name" value="Kazal-type serine protease inhibitors"/>
    <property type="match status" value="1"/>
</dbReference>
<accession>A0A3Q0JAK2</accession>
<keyword evidence="1" id="KW-0732">Signal</keyword>
<dbReference type="InterPro" id="IPR002350">
    <property type="entry name" value="Kazal_dom"/>
</dbReference>
<evidence type="ECO:0000259" key="2">
    <source>
        <dbReference type="PROSITE" id="PS51465"/>
    </source>
</evidence>
<dbReference type="AlphaFoldDB" id="A0A3Q0JAK2"/>
<feature type="signal peptide" evidence="1">
    <location>
        <begin position="1"/>
        <end position="28"/>
    </location>
</feature>
<proteinExistence type="predicted"/>
<dbReference type="KEGG" id="dci:103515150"/>
<name>A0A3Q0JAK2_DIACI</name>
<dbReference type="Proteomes" id="UP000079169">
    <property type="component" value="Unplaced"/>
</dbReference>
<keyword evidence="3" id="KW-1185">Reference proteome</keyword>
<evidence type="ECO:0000313" key="4">
    <source>
        <dbReference type="RefSeq" id="XP_026683735.1"/>
    </source>
</evidence>
<feature type="domain" description="Kazal-like" evidence="2">
    <location>
        <begin position="76"/>
        <end position="131"/>
    </location>
</feature>
<dbReference type="Gene3D" id="3.30.60.30">
    <property type="match status" value="1"/>
</dbReference>
<organism evidence="3 4">
    <name type="scientific">Diaphorina citri</name>
    <name type="common">Asian citrus psyllid</name>
    <dbReference type="NCBI Taxonomy" id="121845"/>
    <lineage>
        <taxon>Eukaryota</taxon>
        <taxon>Metazoa</taxon>
        <taxon>Ecdysozoa</taxon>
        <taxon>Arthropoda</taxon>
        <taxon>Hexapoda</taxon>
        <taxon>Insecta</taxon>
        <taxon>Pterygota</taxon>
        <taxon>Neoptera</taxon>
        <taxon>Paraneoptera</taxon>
        <taxon>Hemiptera</taxon>
        <taxon>Sternorrhyncha</taxon>
        <taxon>Psylloidea</taxon>
        <taxon>Psyllidae</taxon>
        <taxon>Diaphorininae</taxon>
        <taxon>Diaphorina</taxon>
    </lineage>
</organism>
<feature type="chain" id="PRO_5018256331" evidence="1">
    <location>
        <begin position="29"/>
        <end position="179"/>
    </location>
</feature>
<dbReference type="PaxDb" id="121845-A0A3Q0JAK2"/>
<protein>
    <submittedName>
        <fullName evidence="4">Uncharacterized protein LOC103515150</fullName>
    </submittedName>
</protein>
<dbReference type="PROSITE" id="PS51465">
    <property type="entry name" value="KAZAL_2"/>
    <property type="match status" value="1"/>
</dbReference>
<reference evidence="4" key="1">
    <citation type="submission" date="2025-08" db="UniProtKB">
        <authorList>
            <consortium name="RefSeq"/>
        </authorList>
    </citation>
    <scope>IDENTIFICATION</scope>
</reference>
<feature type="non-terminal residue" evidence="4">
    <location>
        <position position="179"/>
    </location>
</feature>
<dbReference type="InterPro" id="IPR036058">
    <property type="entry name" value="Kazal_dom_sf"/>
</dbReference>
<gene>
    <name evidence="4" type="primary">LOC103515150</name>
</gene>
<sequence>MAAILNKWFLMSLVSLLVYDHVLYGVAAKPTSKDDNEANLEQITSGENFGNPVMLGGHPWFVRAKRTSKPARSITTVAPKKCPCNCSLNSPVCGRGADGRLETFPSYCALKCYECTHDKRYYLYSRKSCPESSTVTPKVTARRPSPTPQCNCKCPLGKTLCARDKHGNLQSFPSDCLKR</sequence>
<evidence type="ECO:0000256" key="1">
    <source>
        <dbReference type="SAM" id="SignalP"/>
    </source>
</evidence>
<dbReference type="RefSeq" id="XP_026683735.1">
    <property type="nucleotide sequence ID" value="XM_026827934.1"/>
</dbReference>